<proteinExistence type="predicted"/>
<accession>A0A5C4U4A2</accession>
<reference evidence="2 3" key="1">
    <citation type="submission" date="2019-06" db="EMBL/GenBank/DDBJ databases">
        <authorList>
            <person name="Li J."/>
        </authorList>
    </citation>
    <scope>NUCLEOTIDE SEQUENCE [LARGE SCALE GENOMIC DNA]</scope>
    <source>
        <strain evidence="2 3">LMG 28165</strain>
    </source>
</reference>
<dbReference type="InterPro" id="IPR007569">
    <property type="entry name" value="DUF559"/>
</dbReference>
<sequence>MALRSGLPLLPGTCPPLLGAGRGIPVSRHYSVAPEHAVSHAAQLSLLHPRQLAYPAPAAARAVAVLLKHPTWVADSFSAACLLGVPEFSEGADVFVLGKGNRRLASHPLTPTIHRLPAGLTAWTLWYHDHPLRCLPPAMALVRCLRILSDGLHTWPVPAMAHLSASTVRAVQLIDQFRRRTEVTEAEIVAAARSRFDARLLHKYLALSSSLADSVPETSLRLMLTPQARDLGVHLVPQVPVRSGERLVTVLDLADPQARVGVMYDGAHHWTRDQRNRDARINAELKAMGWEVIRFSQAALANAPETHLLFERFVRAARR</sequence>
<evidence type="ECO:0000313" key="3">
    <source>
        <dbReference type="Proteomes" id="UP000312032"/>
    </source>
</evidence>
<protein>
    <submittedName>
        <fullName evidence="2">DUF559 domain-containing protein</fullName>
    </submittedName>
</protein>
<dbReference type="SUPFAM" id="SSF52980">
    <property type="entry name" value="Restriction endonuclease-like"/>
    <property type="match status" value="1"/>
</dbReference>
<dbReference type="Proteomes" id="UP000312032">
    <property type="component" value="Unassembled WGS sequence"/>
</dbReference>
<comment type="caution">
    <text evidence="2">The sequence shown here is derived from an EMBL/GenBank/DDBJ whole genome shotgun (WGS) entry which is preliminary data.</text>
</comment>
<dbReference type="RefSeq" id="WP_139465791.1">
    <property type="nucleotide sequence ID" value="NZ_VDHJ01000008.1"/>
</dbReference>
<dbReference type="OrthoDB" id="4423208at2"/>
<dbReference type="Gene3D" id="3.40.960.10">
    <property type="entry name" value="VSR Endonuclease"/>
    <property type="match status" value="1"/>
</dbReference>
<name>A0A5C4U4A2_9CORY</name>
<dbReference type="AlphaFoldDB" id="A0A5C4U4A2"/>
<evidence type="ECO:0000313" key="2">
    <source>
        <dbReference type="EMBL" id="TNL97410.1"/>
    </source>
</evidence>
<dbReference type="InterPro" id="IPR011335">
    <property type="entry name" value="Restrct_endonuc-II-like"/>
</dbReference>
<keyword evidence="3" id="KW-1185">Reference proteome</keyword>
<evidence type="ECO:0000259" key="1">
    <source>
        <dbReference type="Pfam" id="PF04480"/>
    </source>
</evidence>
<dbReference type="Pfam" id="PF04480">
    <property type="entry name" value="DUF559"/>
    <property type="match status" value="1"/>
</dbReference>
<organism evidence="2 3">
    <name type="scientific">Corynebacterium tapiri</name>
    <dbReference type="NCBI Taxonomy" id="1448266"/>
    <lineage>
        <taxon>Bacteria</taxon>
        <taxon>Bacillati</taxon>
        <taxon>Actinomycetota</taxon>
        <taxon>Actinomycetes</taxon>
        <taxon>Mycobacteriales</taxon>
        <taxon>Corynebacteriaceae</taxon>
        <taxon>Corynebacterium</taxon>
    </lineage>
</organism>
<feature type="domain" description="DUF559" evidence="1">
    <location>
        <begin position="250"/>
        <end position="306"/>
    </location>
</feature>
<gene>
    <name evidence="2" type="ORF">FHE74_07040</name>
</gene>
<dbReference type="EMBL" id="VDHJ01000008">
    <property type="protein sequence ID" value="TNL97410.1"/>
    <property type="molecule type" value="Genomic_DNA"/>
</dbReference>